<dbReference type="GeneID" id="54282393"/>
<feature type="compositionally biased region" description="Low complexity" evidence="1">
    <location>
        <begin position="362"/>
        <end position="378"/>
    </location>
</feature>
<feature type="compositionally biased region" description="Polar residues" evidence="1">
    <location>
        <begin position="236"/>
        <end position="251"/>
    </location>
</feature>
<feature type="compositionally biased region" description="Low complexity" evidence="1">
    <location>
        <begin position="412"/>
        <end position="422"/>
    </location>
</feature>
<feature type="compositionally biased region" description="Acidic residues" evidence="1">
    <location>
        <begin position="287"/>
        <end position="296"/>
    </location>
</feature>
<dbReference type="Proteomes" id="UP000799778">
    <property type="component" value="Unassembled WGS sequence"/>
</dbReference>
<dbReference type="OrthoDB" id="5296at2759"/>
<accession>A0A6A5XVV4</accession>
<feature type="compositionally biased region" description="Polar residues" evidence="1">
    <location>
        <begin position="205"/>
        <end position="215"/>
    </location>
</feature>
<feature type="compositionally biased region" description="Pro residues" evidence="1">
    <location>
        <begin position="423"/>
        <end position="432"/>
    </location>
</feature>
<feature type="compositionally biased region" description="Basic and acidic residues" evidence="1">
    <location>
        <begin position="331"/>
        <end position="354"/>
    </location>
</feature>
<feature type="compositionally biased region" description="Low complexity" evidence="1">
    <location>
        <begin position="57"/>
        <end position="76"/>
    </location>
</feature>
<organism evidence="2 3">
    <name type="scientific">Aaosphaeria arxii CBS 175.79</name>
    <dbReference type="NCBI Taxonomy" id="1450172"/>
    <lineage>
        <taxon>Eukaryota</taxon>
        <taxon>Fungi</taxon>
        <taxon>Dikarya</taxon>
        <taxon>Ascomycota</taxon>
        <taxon>Pezizomycotina</taxon>
        <taxon>Dothideomycetes</taxon>
        <taxon>Pleosporomycetidae</taxon>
        <taxon>Pleosporales</taxon>
        <taxon>Pleosporales incertae sedis</taxon>
        <taxon>Aaosphaeria</taxon>
    </lineage>
</organism>
<feature type="compositionally biased region" description="Basic and acidic residues" evidence="1">
    <location>
        <begin position="216"/>
        <end position="225"/>
    </location>
</feature>
<feature type="compositionally biased region" description="Polar residues" evidence="1">
    <location>
        <begin position="30"/>
        <end position="42"/>
    </location>
</feature>
<dbReference type="RefSeq" id="XP_033385415.1">
    <property type="nucleotide sequence ID" value="XM_033524996.1"/>
</dbReference>
<evidence type="ECO:0000313" key="3">
    <source>
        <dbReference type="Proteomes" id="UP000799778"/>
    </source>
</evidence>
<feature type="compositionally biased region" description="Basic and acidic residues" evidence="1">
    <location>
        <begin position="1"/>
        <end position="22"/>
    </location>
</feature>
<feature type="compositionally biased region" description="Basic and acidic residues" evidence="1">
    <location>
        <begin position="628"/>
        <end position="643"/>
    </location>
</feature>
<proteinExistence type="predicted"/>
<protein>
    <submittedName>
        <fullName evidence="2">Uncharacterized protein</fullName>
    </submittedName>
</protein>
<feature type="region of interest" description="Disordered" evidence="1">
    <location>
        <begin position="1"/>
        <end position="650"/>
    </location>
</feature>
<gene>
    <name evidence="2" type="ORF">BU24DRAFT_388031</name>
</gene>
<name>A0A6A5XVV4_9PLEO</name>
<reference evidence="2" key="1">
    <citation type="journal article" date="2020" name="Stud. Mycol.">
        <title>101 Dothideomycetes genomes: a test case for predicting lifestyles and emergence of pathogens.</title>
        <authorList>
            <person name="Haridas S."/>
            <person name="Albert R."/>
            <person name="Binder M."/>
            <person name="Bloem J."/>
            <person name="Labutti K."/>
            <person name="Salamov A."/>
            <person name="Andreopoulos B."/>
            <person name="Baker S."/>
            <person name="Barry K."/>
            <person name="Bills G."/>
            <person name="Bluhm B."/>
            <person name="Cannon C."/>
            <person name="Castanera R."/>
            <person name="Culley D."/>
            <person name="Daum C."/>
            <person name="Ezra D."/>
            <person name="Gonzalez J."/>
            <person name="Henrissat B."/>
            <person name="Kuo A."/>
            <person name="Liang C."/>
            <person name="Lipzen A."/>
            <person name="Lutzoni F."/>
            <person name="Magnuson J."/>
            <person name="Mondo S."/>
            <person name="Nolan M."/>
            <person name="Ohm R."/>
            <person name="Pangilinan J."/>
            <person name="Park H.-J."/>
            <person name="Ramirez L."/>
            <person name="Alfaro M."/>
            <person name="Sun H."/>
            <person name="Tritt A."/>
            <person name="Yoshinaga Y."/>
            <person name="Zwiers L.-H."/>
            <person name="Turgeon B."/>
            <person name="Goodwin S."/>
            <person name="Spatafora J."/>
            <person name="Crous P."/>
            <person name="Grigoriev I."/>
        </authorList>
    </citation>
    <scope>NUCLEOTIDE SEQUENCE</scope>
    <source>
        <strain evidence="2">CBS 175.79</strain>
    </source>
</reference>
<evidence type="ECO:0000313" key="2">
    <source>
        <dbReference type="EMBL" id="KAF2017076.1"/>
    </source>
</evidence>
<evidence type="ECO:0000256" key="1">
    <source>
        <dbReference type="SAM" id="MobiDB-lite"/>
    </source>
</evidence>
<feature type="compositionally biased region" description="Low complexity" evidence="1">
    <location>
        <begin position="510"/>
        <end position="522"/>
    </location>
</feature>
<dbReference type="EMBL" id="ML978068">
    <property type="protein sequence ID" value="KAF2017076.1"/>
    <property type="molecule type" value="Genomic_DNA"/>
</dbReference>
<dbReference type="AlphaFoldDB" id="A0A6A5XVV4"/>
<feature type="compositionally biased region" description="Low complexity" evidence="1">
    <location>
        <begin position="442"/>
        <end position="452"/>
    </location>
</feature>
<sequence>MAYYDRDTRHNYSSSRPDHYDPRSYAQDGYPSSPNLSGYTSSYERRYAAQPPLPKRSSAQNSSYSSSPPSSYPSAYRTTRRRADPKSWPPAPTVEDEVAALAKEYSSHTISDTQHVDDEEAKARGSVDQYPIIEEVEQVEQPSVTNDDRRFVLVSDPSDSEDAQTRRKPKSHPKSATSERRKSFAERGNMPYIKTNISDPPVYTERTSTPYASTKPQRESIRPSADEYFLSPESIAPTNTSIPRSVPSTTIVDPPRDQNAKPPRVSPVHSRYDSFNQSPRAPRNDVFEDSDVDEDPALLRTERKPARYSFVKSDLQKEDLRTDLMNSQSDIGRKRPDPPRPDPPRSDSLRDRYHSNSGSPKNQSSNSESPRSSNSSFNGYAPQPKPARVERSPPRHVRTYSNSRPSRPESPIRPSSPLSREAPPSPPRSPKLPPRRPAESNLPSRPSSRSGAPRPPSPLSSSTLPPHVPITEADWHATYPPVSSTDRSRPPSRFSRHETMPVPMPRIDVQSPSPSRPPQHSSALPYPVDDRQIDAFMPPEEAFQYDHSNPTSSPYSTTNMNASYPDSPRMPTSPYPDSPKLSSSPTAGSPRERPSSTFQRPLAPSRHTAPEDLGRSARGRPSSVRGQESNDSHRSERRTKSVDGRLPSCSRRLPSKHDDWYTLEGCPNFDICPDCYNGVFADTRFSSYFRPVRRYNARFCDFSSPWMRLAWLLTTKQGRKEPDLLYSLSAIADMNPPCPNDRELAGVEWYGIADPRDGLHVRNFRVCPCDLKMTEALFPSIYGYMTRLPRASQYGSTRPTLCSLRVDSERFPKYLDLLVEIDEEARRKSRDPDIQRFIAMARDNAFREECPRDQAIANKPWHYIPSLPEFTVCEECYSEVVWPAIQERSPIAKLFSRNTQLVKGEEPSGSSCCLYSPRMRRIFSRASDDNDFNYLKRKAMERKRVESRVGREKSEINRWLDTMNATGGYREAEFERLRRQLRVADEEWKTYE</sequence>
<feature type="compositionally biased region" description="Low complexity" evidence="1">
    <location>
        <begin position="548"/>
        <end position="559"/>
    </location>
</feature>
<keyword evidence="3" id="KW-1185">Reference proteome</keyword>